<protein>
    <submittedName>
        <fullName evidence="1">Uncharacterized protein</fullName>
    </submittedName>
</protein>
<dbReference type="AlphaFoldDB" id="A0AAV7T5L2"/>
<reference evidence="1" key="1">
    <citation type="journal article" date="2022" name="bioRxiv">
        <title>Sequencing and chromosome-scale assembly of the giantPleurodeles waltlgenome.</title>
        <authorList>
            <person name="Brown T."/>
            <person name="Elewa A."/>
            <person name="Iarovenko S."/>
            <person name="Subramanian E."/>
            <person name="Araus A.J."/>
            <person name="Petzold A."/>
            <person name="Susuki M."/>
            <person name="Suzuki K.-i.T."/>
            <person name="Hayashi T."/>
            <person name="Toyoda A."/>
            <person name="Oliveira C."/>
            <person name="Osipova E."/>
            <person name="Leigh N.D."/>
            <person name="Simon A."/>
            <person name="Yun M.H."/>
        </authorList>
    </citation>
    <scope>NUCLEOTIDE SEQUENCE</scope>
    <source>
        <strain evidence="1">20211129_DDA</strain>
        <tissue evidence="1">Liver</tissue>
    </source>
</reference>
<name>A0AAV7T5L2_PLEWA</name>
<accession>A0AAV7T5L2</accession>
<organism evidence="1 2">
    <name type="scientific">Pleurodeles waltl</name>
    <name type="common">Iberian ribbed newt</name>
    <dbReference type="NCBI Taxonomy" id="8319"/>
    <lineage>
        <taxon>Eukaryota</taxon>
        <taxon>Metazoa</taxon>
        <taxon>Chordata</taxon>
        <taxon>Craniata</taxon>
        <taxon>Vertebrata</taxon>
        <taxon>Euteleostomi</taxon>
        <taxon>Amphibia</taxon>
        <taxon>Batrachia</taxon>
        <taxon>Caudata</taxon>
        <taxon>Salamandroidea</taxon>
        <taxon>Salamandridae</taxon>
        <taxon>Pleurodelinae</taxon>
        <taxon>Pleurodeles</taxon>
    </lineage>
</organism>
<proteinExistence type="predicted"/>
<dbReference type="Proteomes" id="UP001066276">
    <property type="component" value="Chromosome 4_1"/>
</dbReference>
<sequence>MGNKALRHPYTRWRHLDCGAILVLNTCIFAQESVSEYANSKQQLCKSVAAPNNPGYTKGPPDNCLAHRFTTGTVAGA</sequence>
<dbReference type="EMBL" id="JANPWB010000007">
    <property type="protein sequence ID" value="KAJ1171248.1"/>
    <property type="molecule type" value="Genomic_DNA"/>
</dbReference>
<gene>
    <name evidence="1" type="ORF">NDU88_003118</name>
</gene>
<evidence type="ECO:0000313" key="2">
    <source>
        <dbReference type="Proteomes" id="UP001066276"/>
    </source>
</evidence>
<evidence type="ECO:0000313" key="1">
    <source>
        <dbReference type="EMBL" id="KAJ1171248.1"/>
    </source>
</evidence>
<comment type="caution">
    <text evidence="1">The sequence shown here is derived from an EMBL/GenBank/DDBJ whole genome shotgun (WGS) entry which is preliminary data.</text>
</comment>
<keyword evidence="2" id="KW-1185">Reference proteome</keyword>